<dbReference type="RefSeq" id="WP_119776356.1">
    <property type="nucleotide sequence ID" value="NZ_QYUK01000008.1"/>
</dbReference>
<dbReference type="Pfam" id="PF06074">
    <property type="entry name" value="Portal_Mu"/>
    <property type="match status" value="1"/>
</dbReference>
<organism evidence="1 2">
    <name type="scientific">Oleomonas cavernae</name>
    <dbReference type="NCBI Taxonomy" id="2320859"/>
    <lineage>
        <taxon>Bacteria</taxon>
        <taxon>Pseudomonadati</taxon>
        <taxon>Pseudomonadota</taxon>
        <taxon>Alphaproteobacteria</taxon>
        <taxon>Acetobacterales</taxon>
        <taxon>Acetobacteraceae</taxon>
        <taxon>Oleomonas</taxon>
    </lineage>
</organism>
<dbReference type="EMBL" id="QYUK01000008">
    <property type="protein sequence ID" value="RJF94814.1"/>
    <property type="molecule type" value="Genomic_DNA"/>
</dbReference>
<name>A0A418WU67_9PROT</name>
<dbReference type="InterPro" id="IPR009279">
    <property type="entry name" value="Portal_Mu"/>
</dbReference>
<comment type="caution">
    <text evidence="1">The sequence shown here is derived from an EMBL/GenBank/DDBJ whole genome shotgun (WGS) entry which is preliminary data.</text>
</comment>
<proteinExistence type="predicted"/>
<evidence type="ECO:0000313" key="1">
    <source>
        <dbReference type="EMBL" id="RJF94814.1"/>
    </source>
</evidence>
<keyword evidence="2" id="KW-1185">Reference proteome</keyword>
<gene>
    <name evidence="1" type="ORF">D3874_03080</name>
</gene>
<dbReference type="Proteomes" id="UP000284605">
    <property type="component" value="Unassembled WGS sequence"/>
</dbReference>
<accession>A0A418WU67</accession>
<protein>
    <submittedName>
        <fullName evidence="1">DUF935 family protein</fullName>
    </submittedName>
</protein>
<evidence type="ECO:0000313" key="2">
    <source>
        <dbReference type="Proteomes" id="UP000284605"/>
    </source>
</evidence>
<sequence>MANPTTQEIATVARDPMVPQFSTTIDPTDATIIARGGGKGLALYDEIKRDPHAFSVLQKRTLEVTSREWTVIEASDRLRDKKAAELVKQQLKGIGFDRLTMGLMGAVLKGYAVAEAMWENRGGVWTVARTKVRKQRRFRFTPEGEPRLLTRESGFDGIELPGRKFVVHRYNVDHDDDEPYGLGLGTVLFWPAWFKRQVLGHWLQASERFAAPTVKATYPGGYDKEKQDKLLASIRAMIRDAGIVVPEGVVIELLEAARGGGGDTQEGLARYLDELMSEAVLGETLSTNSGERGSRSLGEVHNEVRVAIAKADADLVSSTLNDTLVKWIVEVNMPGAGLPQVWRDFSEAEDLDKRAARDKTIYDMGYRPKDAEYINETYGGDWVEKEDEPDEDDSLVVPPPRPEAEFADPQEDDDLAPLVDQLDQAAAPAISAMIARIREQVFAAASYEDLAERLLTILPDIDPSNLAEVMEKAITVAGLAGRNEVSNGN</sequence>
<reference evidence="1 2" key="1">
    <citation type="submission" date="2018-09" db="EMBL/GenBank/DDBJ databases">
        <authorList>
            <person name="Zhu H."/>
        </authorList>
    </citation>
    <scope>NUCLEOTIDE SEQUENCE [LARGE SCALE GENOMIC DNA]</scope>
    <source>
        <strain evidence="1 2">K1W22B-8</strain>
    </source>
</reference>
<dbReference type="AlphaFoldDB" id="A0A418WU67"/>
<dbReference type="OrthoDB" id="9797300at2"/>